<reference evidence="2 3" key="1">
    <citation type="submission" date="2020-03" db="EMBL/GenBank/DDBJ databases">
        <title>Whole genome shotgun sequence of Phytohabitans rumicis NBRC 108638.</title>
        <authorList>
            <person name="Komaki H."/>
            <person name="Tamura T."/>
        </authorList>
    </citation>
    <scope>NUCLEOTIDE SEQUENCE [LARGE SCALE GENOMIC DNA]</scope>
    <source>
        <strain evidence="2 3">NBRC 108638</strain>
    </source>
</reference>
<keyword evidence="3" id="KW-1185">Reference proteome</keyword>
<dbReference type="AlphaFoldDB" id="A0A6V8LMY3"/>
<dbReference type="Proteomes" id="UP000482960">
    <property type="component" value="Unassembled WGS sequence"/>
</dbReference>
<organism evidence="2 3">
    <name type="scientific">Phytohabitans rumicis</name>
    <dbReference type="NCBI Taxonomy" id="1076125"/>
    <lineage>
        <taxon>Bacteria</taxon>
        <taxon>Bacillati</taxon>
        <taxon>Actinomycetota</taxon>
        <taxon>Actinomycetes</taxon>
        <taxon>Micromonosporales</taxon>
        <taxon>Micromonosporaceae</taxon>
    </lineage>
</organism>
<proteinExistence type="predicted"/>
<feature type="compositionally biased region" description="Polar residues" evidence="1">
    <location>
        <begin position="29"/>
        <end position="43"/>
    </location>
</feature>
<accession>A0A6V8LMY3</accession>
<evidence type="ECO:0000313" key="2">
    <source>
        <dbReference type="EMBL" id="GFJ95526.1"/>
    </source>
</evidence>
<sequence>MPATKKLAEISTARTMCGHRHTNDRLKIASSQSVGSNRPSRTTNPAGVCIHELAAMIQVEDRIVPIDTITVEANIVPCRTRPSP</sequence>
<feature type="region of interest" description="Disordered" evidence="1">
    <location>
        <begin position="1"/>
        <end position="43"/>
    </location>
</feature>
<reference evidence="2 3" key="2">
    <citation type="submission" date="2020-03" db="EMBL/GenBank/DDBJ databases">
        <authorList>
            <person name="Ichikawa N."/>
            <person name="Kimura A."/>
            <person name="Kitahashi Y."/>
            <person name="Uohara A."/>
        </authorList>
    </citation>
    <scope>NUCLEOTIDE SEQUENCE [LARGE SCALE GENOMIC DNA]</scope>
    <source>
        <strain evidence="2 3">NBRC 108638</strain>
    </source>
</reference>
<dbReference type="EMBL" id="BLPG01000001">
    <property type="protein sequence ID" value="GFJ95526.1"/>
    <property type="molecule type" value="Genomic_DNA"/>
</dbReference>
<protein>
    <submittedName>
        <fullName evidence="2">Uncharacterized protein</fullName>
    </submittedName>
</protein>
<evidence type="ECO:0000313" key="3">
    <source>
        <dbReference type="Proteomes" id="UP000482960"/>
    </source>
</evidence>
<evidence type="ECO:0000256" key="1">
    <source>
        <dbReference type="SAM" id="MobiDB-lite"/>
    </source>
</evidence>
<name>A0A6V8LMY3_9ACTN</name>
<gene>
    <name evidence="2" type="ORF">Prum_091680</name>
</gene>
<comment type="caution">
    <text evidence="2">The sequence shown here is derived from an EMBL/GenBank/DDBJ whole genome shotgun (WGS) entry which is preliminary data.</text>
</comment>